<feature type="domain" description="Thioredoxin" evidence="1">
    <location>
        <begin position="30"/>
        <end position="186"/>
    </location>
</feature>
<dbReference type="InterPro" id="IPR036249">
    <property type="entry name" value="Thioredoxin-like_sf"/>
</dbReference>
<dbReference type="Proteomes" id="UP001501302">
    <property type="component" value="Unassembled WGS sequence"/>
</dbReference>
<name>A0ABP9GWQ0_9FLAO</name>
<dbReference type="InterPro" id="IPR013740">
    <property type="entry name" value="Redoxin"/>
</dbReference>
<dbReference type="Pfam" id="PF08534">
    <property type="entry name" value="Redoxin"/>
    <property type="match status" value="1"/>
</dbReference>
<dbReference type="Gene3D" id="3.40.30.10">
    <property type="entry name" value="Glutaredoxin"/>
    <property type="match status" value="1"/>
</dbReference>
<organism evidence="2 3">
    <name type="scientific">Algibacter agarivorans</name>
    <dbReference type="NCBI Taxonomy" id="1109741"/>
    <lineage>
        <taxon>Bacteria</taxon>
        <taxon>Pseudomonadati</taxon>
        <taxon>Bacteroidota</taxon>
        <taxon>Flavobacteriia</taxon>
        <taxon>Flavobacteriales</taxon>
        <taxon>Flavobacteriaceae</taxon>
        <taxon>Algibacter</taxon>
    </lineage>
</organism>
<dbReference type="InterPro" id="IPR013766">
    <property type="entry name" value="Thioredoxin_domain"/>
</dbReference>
<dbReference type="InterPro" id="IPR050553">
    <property type="entry name" value="Thioredoxin_ResA/DsbE_sf"/>
</dbReference>
<accession>A0ABP9GWQ0</accession>
<reference evidence="3" key="1">
    <citation type="journal article" date="2019" name="Int. J. Syst. Evol. Microbiol.">
        <title>The Global Catalogue of Microorganisms (GCM) 10K type strain sequencing project: providing services to taxonomists for standard genome sequencing and annotation.</title>
        <authorList>
            <consortium name="The Broad Institute Genomics Platform"/>
            <consortium name="The Broad Institute Genome Sequencing Center for Infectious Disease"/>
            <person name="Wu L."/>
            <person name="Ma J."/>
        </authorList>
    </citation>
    <scope>NUCLEOTIDE SEQUENCE [LARGE SCALE GENOMIC DNA]</scope>
    <source>
        <strain evidence="3">JCM 18285</strain>
    </source>
</reference>
<sequence length="186" mass="21115">MKISKPRIKNIIFLIVIGLLLIPQTRQPIQVLLHKGLALFSPSIINESKQVILSDYNWRLEGEGGTTINFEDTKGKVVLVNFWATWCPPCIAEMPSMQSLYNDYQGEIAFVFVSNEAHSKINKFLNENNYSFKVYSPITNYPESFNVTSIPRTFLIDKSGNIVIDKNGAANWNSESVRNTIDNLLQ</sequence>
<evidence type="ECO:0000259" key="1">
    <source>
        <dbReference type="PROSITE" id="PS51352"/>
    </source>
</evidence>
<comment type="caution">
    <text evidence="2">The sequence shown here is derived from an EMBL/GenBank/DDBJ whole genome shotgun (WGS) entry which is preliminary data.</text>
</comment>
<proteinExistence type="predicted"/>
<dbReference type="PANTHER" id="PTHR42852:SF17">
    <property type="entry name" value="THIOREDOXIN-LIKE PROTEIN HI_1115"/>
    <property type="match status" value="1"/>
</dbReference>
<dbReference type="RefSeq" id="WP_345193615.1">
    <property type="nucleotide sequence ID" value="NZ_BAABJJ010000044.1"/>
</dbReference>
<evidence type="ECO:0000313" key="3">
    <source>
        <dbReference type="Proteomes" id="UP001501302"/>
    </source>
</evidence>
<dbReference type="PROSITE" id="PS51352">
    <property type="entry name" value="THIOREDOXIN_2"/>
    <property type="match status" value="1"/>
</dbReference>
<dbReference type="CDD" id="cd02966">
    <property type="entry name" value="TlpA_like_family"/>
    <property type="match status" value="1"/>
</dbReference>
<keyword evidence="3" id="KW-1185">Reference proteome</keyword>
<dbReference type="EMBL" id="BAABJJ010000044">
    <property type="protein sequence ID" value="GAA4954858.1"/>
    <property type="molecule type" value="Genomic_DNA"/>
</dbReference>
<dbReference type="SUPFAM" id="SSF52833">
    <property type="entry name" value="Thioredoxin-like"/>
    <property type="match status" value="1"/>
</dbReference>
<evidence type="ECO:0000313" key="2">
    <source>
        <dbReference type="EMBL" id="GAA4954858.1"/>
    </source>
</evidence>
<gene>
    <name evidence="2" type="ORF">GCM10023314_30690</name>
</gene>
<dbReference type="PANTHER" id="PTHR42852">
    <property type="entry name" value="THIOL:DISULFIDE INTERCHANGE PROTEIN DSBE"/>
    <property type="match status" value="1"/>
</dbReference>
<protein>
    <recommendedName>
        <fullName evidence="1">Thioredoxin domain-containing protein</fullName>
    </recommendedName>
</protein>